<dbReference type="Proteomes" id="UP001431935">
    <property type="component" value="Chromosome"/>
</dbReference>
<keyword evidence="3" id="KW-1185">Reference proteome</keyword>
<reference evidence="2" key="1">
    <citation type="submission" date="2024-01" db="EMBL/GenBank/DDBJ databases">
        <title>Complete genome sequence of Mycoplasma gateae strain 3700.</title>
        <authorList>
            <person name="Spergser J."/>
        </authorList>
    </citation>
    <scope>NUCLEOTIDE SEQUENCE [LARGE SCALE GENOMIC DNA]</scope>
    <source>
        <strain evidence="2">3700</strain>
    </source>
</reference>
<evidence type="ECO:0000313" key="2">
    <source>
        <dbReference type="EMBL" id="WVN21274.1"/>
    </source>
</evidence>
<organism evidence="2 3">
    <name type="scientific">Metamycoplasma gateae</name>
    <dbReference type="NCBI Taxonomy" id="35769"/>
    <lineage>
        <taxon>Bacteria</taxon>
        <taxon>Bacillati</taxon>
        <taxon>Mycoplasmatota</taxon>
        <taxon>Mycoplasmoidales</taxon>
        <taxon>Metamycoplasmataceae</taxon>
        <taxon>Metamycoplasma</taxon>
    </lineage>
</organism>
<name>A0ABZ2AGM8_9BACT</name>
<evidence type="ECO:0000256" key="1">
    <source>
        <dbReference type="SAM" id="SignalP"/>
    </source>
</evidence>
<keyword evidence="1" id="KW-0732">Signal</keyword>
<dbReference type="EMBL" id="CP143578">
    <property type="protein sequence ID" value="WVN21274.1"/>
    <property type="molecule type" value="Genomic_DNA"/>
</dbReference>
<gene>
    <name evidence="2" type="ORF">V2E26_02555</name>
</gene>
<proteinExistence type="predicted"/>
<protein>
    <submittedName>
        <fullName evidence="2">Uncharacterized protein</fullName>
    </submittedName>
</protein>
<evidence type="ECO:0000313" key="3">
    <source>
        <dbReference type="Proteomes" id="UP001431935"/>
    </source>
</evidence>
<sequence length="590" mass="69781">MKKQTRRVLLSSFAGTAATATLVASIPFIVKTCSNKKDMNSLISKLIFLNKKTDYLFENSTHENEFINLDYLLEYENEIFKLIQESNILNDDINNSKNKTEDFDFENIKYNGNQNIVMPKGLINKVETADVNILTTAKKVANDEIDSMMNVSEEEKQRVREDVKNSKTVQEIIDSLKFVRTVEKFSIDLQDSIYYSKKAKSLILSEFKKHTDRDVILNFIDSYTYVTSIKQDFYDSNLSKEAKTDSPIKYLNREKFLDAVAIENVNSSIKEINELFELKKELLSVLDVYINTFQPQNYLLTAQRRNRYFFATKMQNILFSATKADINNFKNMLIKFMEQVSIDPNYDIASGYIYRIQPIQGENDHIFYWGDNFITAHTMLAVDEELYNDWLTPKDDEDVNEEDSGFVDSENIRNFMHTLDIHNDSRVFINYFSLGEDNEVLYPLFRYKFFDLYDYKFKLPSDDVSFERQQGFSFGRFLSRSNVEKDFNEKRRIYEIELAIMQRLFLNINRTKMYEHYNDYFASHNIDKELANKRYQFLSNYSNNIKENVDYVLNEDLILEFYRLTRTNDINDVEENVNKFLEFLDSKITE</sequence>
<dbReference type="RefSeq" id="WP_330463313.1">
    <property type="nucleotide sequence ID" value="NZ_CP143578.1"/>
</dbReference>
<accession>A0ABZ2AGM8</accession>
<feature type="signal peptide" evidence="1">
    <location>
        <begin position="1"/>
        <end position="20"/>
    </location>
</feature>
<feature type="chain" id="PRO_5046213222" evidence="1">
    <location>
        <begin position="21"/>
        <end position="590"/>
    </location>
</feature>